<name>A0A9P7EXH6_9AGAM</name>
<dbReference type="OrthoDB" id="2693481at2759"/>
<feature type="compositionally biased region" description="Pro residues" evidence="1">
    <location>
        <begin position="244"/>
        <end position="256"/>
    </location>
</feature>
<evidence type="ECO:0000313" key="3">
    <source>
        <dbReference type="Proteomes" id="UP000823399"/>
    </source>
</evidence>
<feature type="region of interest" description="Disordered" evidence="1">
    <location>
        <begin position="244"/>
        <end position="360"/>
    </location>
</feature>
<dbReference type="AlphaFoldDB" id="A0A9P7EXH6"/>
<reference evidence="2" key="1">
    <citation type="journal article" date="2020" name="New Phytol.">
        <title>Comparative genomics reveals dynamic genome evolution in host specialist ectomycorrhizal fungi.</title>
        <authorList>
            <person name="Lofgren L.A."/>
            <person name="Nguyen N.H."/>
            <person name="Vilgalys R."/>
            <person name="Ruytinx J."/>
            <person name="Liao H.L."/>
            <person name="Branco S."/>
            <person name="Kuo A."/>
            <person name="LaButti K."/>
            <person name="Lipzen A."/>
            <person name="Andreopoulos W."/>
            <person name="Pangilinan J."/>
            <person name="Riley R."/>
            <person name="Hundley H."/>
            <person name="Na H."/>
            <person name="Barry K."/>
            <person name="Grigoriev I.V."/>
            <person name="Stajich J.E."/>
            <person name="Kennedy P.G."/>
        </authorList>
    </citation>
    <scope>NUCLEOTIDE SEQUENCE</scope>
    <source>
        <strain evidence="2">FC423</strain>
    </source>
</reference>
<comment type="caution">
    <text evidence="2">The sequence shown here is derived from an EMBL/GenBank/DDBJ whole genome shotgun (WGS) entry which is preliminary data.</text>
</comment>
<protein>
    <submittedName>
        <fullName evidence="2">Uncharacterized protein</fullName>
    </submittedName>
</protein>
<dbReference type="EMBL" id="JABBWM010000068">
    <property type="protein sequence ID" value="KAG2096722.1"/>
    <property type="molecule type" value="Genomic_DNA"/>
</dbReference>
<gene>
    <name evidence="2" type="ORF">F5147DRAFT_656528</name>
</gene>
<dbReference type="GeneID" id="64696383"/>
<dbReference type="Proteomes" id="UP000823399">
    <property type="component" value="Unassembled WGS sequence"/>
</dbReference>
<sequence>MIAAAAIVAIYVLSGDKELLETGQTTKIPYHAYHDFYRECLMMGGAWACQVLTFFNQALFPATSSLTTAPVLDEGDPAQSWELDFERAIDEGGEPLVITSNALPASAPPSLTRSSPVMLDLMAGPGMQPDPNPTPIANPAESNSNSTAMQALALVHGREDVYLTSSTSFKFGEAQLLCSATPSSAELSTHIPTNSKHHPLNTTSLAPMLTPPFPPLTPGPFPSYVPPSASLTPRQARTMCTMLPPPFPTFIPPNQQPAPCTNAPRTPASADVAQTLADDTRTQEKRKGGEEERRRGEEERRRGGEEERRRGGEEERRRGGEEERRRGGEEERRRGGEEERRRGGEEERRRGGEEERRRGG</sequence>
<feature type="compositionally biased region" description="Basic and acidic residues" evidence="1">
    <location>
        <begin position="278"/>
        <end position="360"/>
    </location>
</feature>
<evidence type="ECO:0000313" key="2">
    <source>
        <dbReference type="EMBL" id="KAG2096722.1"/>
    </source>
</evidence>
<accession>A0A9P7EXH6</accession>
<evidence type="ECO:0000256" key="1">
    <source>
        <dbReference type="SAM" id="MobiDB-lite"/>
    </source>
</evidence>
<organism evidence="2 3">
    <name type="scientific">Suillus discolor</name>
    <dbReference type="NCBI Taxonomy" id="1912936"/>
    <lineage>
        <taxon>Eukaryota</taxon>
        <taxon>Fungi</taxon>
        <taxon>Dikarya</taxon>
        <taxon>Basidiomycota</taxon>
        <taxon>Agaricomycotina</taxon>
        <taxon>Agaricomycetes</taxon>
        <taxon>Agaricomycetidae</taxon>
        <taxon>Boletales</taxon>
        <taxon>Suillineae</taxon>
        <taxon>Suillaceae</taxon>
        <taxon>Suillus</taxon>
    </lineage>
</organism>
<dbReference type="RefSeq" id="XP_041288314.1">
    <property type="nucleotide sequence ID" value="XM_041434124.1"/>
</dbReference>
<proteinExistence type="predicted"/>
<keyword evidence="3" id="KW-1185">Reference proteome</keyword>